<dbReference type="PANTHER" id="PTHR18968:SF166">
    <property type="entry name" value="2-HYDROXYACYL-COA LYASE 2"/>
    <property type="match status" value="1"/>
</dbReference>
<comment type="cofactor">
    <cofactor evidence="1">
        <name>thiamine diphosphate</name>
        <dbReference type="ChEBI" id="CHEBI:58937"/>
    </cofactor>
</comment>
<dbReference type="InterPro" id="IPR029035">
    <property type="entry name" value="DHS-like_NAD/FAD-binding_dom"/>
</dbReference>
<feature type="domain" description="Thiamine pyrophosphate enzyme TPP-binding" evidence="7">
    <location>
        <begin position="424"/>
        <end position="568"/>
    </location>
</feature>
<dbReference type="SUPFAM" id="SSF52467">
    <property type="entry name" value="DHS-like NAD/FAD-binding domain"/>
    <property type="match status" value="1"/>
</dbReference>
<dbReference type="PANTHER" id="PTHR18968">
    <property type="entry name" value="THIAMINE PYROPHOSPHATE ENZYMES"/>
    <property type="match status" value="1"/>
</dbReference>
<dbReference type="Pfam" id="PF02776">
    <property type="entry name" value="TPP_enzyme_N"/>
    <property type="match status" value="1"/>
</dbReference>
<dbReference type="AlphaFoldDB" id="A0A7Y9IYS3"/>
<feature type="domain" description="Thiamine pyrophosphate enzyme central" evidence="6">
    <location>
        <begin position="197"/>
        <end position="301"/>
    </location>
</feature>
<dbReference type="Pfam" id="PF00205">
    <property type="entry name" value="TPP_enzyme_M"/>
    <property type="match status" value="1"/>
</dbReference>
<proteinExistence type="inferred from homology"/>
<dbReference type="InterPro" id="IPR012001">
    <property type="entry name" value="Thiamin_PyroP_enz_TPP-bd_dom"/>
</dbReference>
<feature type="region of interest" description="Disordered" evidence="5">
    <location>
        <begin position="347"/>
        <end position="367"/>
    </location>
</feature>
<evidence type="ECO:0000256" key="3">
    <source>
        <dbReference type="ARBA" id="ARBA00023052"/>
    </source>
</evidence>
<dbReference type="GO" id="GO:0030976">
    <property type="term" value="F:thiamine pyrophosphate binding"/>
    <property type="evidence" value="ECO:0007669"/>
    <property type="project" value="InterPro"/>
</dbReference>
<comment type="caution">
    <text evidence="9">The sequence shown here is derived from an EMBL/GenBank/DDBJ whole genome shotgun (WGS) entry which is preliminary data.</text>
</comment>
<dbReference type="GO" id="GO:0009099">
    <property type="term" value="P:L-valine biosynthetic process"/>
    <property type="evidence" value="ECO:0007669"/>
    <property type="project" value="TreeGrafter"/>
</dbReference>
<dbReference type="GO" id="GO:0009097">
    <property type="term" value="P:isoleucine biosynthetic process"/>
    <property type="evidence" value="ECO:0007669"/>
    <property type="project" value="TreeGrafter"/>
</dbReference>
<accession>A0A7Y9IYS3</accession>
<protein>
    <submittedName>
        <fullName evidence="9">Acetolactate synthase-1/2/3 large subunit</fullName>
        <ecNumber evidence="9">2.2.1.6</ecNumber>
    </submittedName>
</protein>
<dbReference type="GO" id="GO:0050660">
    <property type="term" value="F:flavin adenine dinucleotide binding"/>
    <property type="evidence" value="ECO:0007669"/>
    <property type="project" value="TreeGrafter"/>
</dbReference>
<evidence type="ECO:0000259" key="6">
    <source>
        <dbReference type="Pfam" id="PF00205"/>
    </source>
</evidence>
<dbReference type="GO" id="GO:0005948">
    <property type="term" value="C:acetolactate synthase complex"/>
    <property type="evidence" value="ECO:0007669"/>
    <property type="project" value="TreeGrafter"/>
</dbReference>
<organism evidence="9 10">
    <name type="scientific">Pigmentiphaga litoralis</name>
    <dbReference type="NCBI Taxonomy" id="516702"/>
    <lineage>
        <taxon>Bacteria</taxon>
        <taxon>Pseudomonadati</taxon>
        <taxon>Pseudomonadota</taxon>
        <taxon>Betaproteobacteria</taxon>
        <taxon>Burkholderiales</taxon>
        <taxon>Alcaligenaceae</taxon>
        <taxon>Pigmentiphaga</taxon>
    </lineage>
</organism>
<dbReference type="GO" id="GO:0000287">
    <property type="term" value="F:magnesium ion binding"/>
    <property type="evidence" value="ECO:0007669"/>
    <property type="project" value="InterPro"/>
</dbReference>
<dbReference type="InterPro" id="IPR012000">
    <property type="entry name" value="Thiamin_PyroP_enz_cen_dom"/>
</dbReference>
<dbReference type="InterPro" id="IPR045229">
    <property type="entry name" value="TPP_enz"/>
</dbReference>
<reference evidence="9 10" key="1">
    <citation type="submission" date="2020-07" db="EMBL/GenBank/DDBJ databases">
        <title>Genomic Encyclopedia of Type Strains, Phase IV (KMG-V): Genome sequencing to study the core and pangenomes of soil and plant-associated prokaryotes.</title>
        <authorList>
            <person name="Whitman W."/>
        </authorList>
    </citation>
    <scope>NUCLEOTIDE SEQUENCE [LARGE SCALE GENOMIC DNA]</scope>
    <source>
        <strain evidence="9 10">SAS40</strain>
    </source>
</reference>
<evidence type="ECO:0000256" key="2">
    <source>
        <dbReference type="ARBA" id="ARBA00007812"/>
    </source>
</evidence>
<dbReference type="CDD" id="cd07035">
    <property type="entry name" value="TPP_PYR_POX_like"/>
    <property type="match status" value="1"/>
</dbReference>
<dbReference type="Proteomes" id="UP000542125">
    <property type="component" value="Unassembled WGS sequence"/>
</dbReference>
<feature type="compositionally biased region" description="Gly residues" evidence="5">
    <location>
        <begin position="347"/>
        <end position="357"/>
    </location>
</feature>
<feature type="domain" description="Thiamine pyrophosphate enzyme N-terminal TPP-binding" evidence="8">
    <location>
        <begin position="7"/>
        <end position="121"/>
    </location>
</feature>
<keyword evidence="9" id="KW-0808">Transferase</keyword>
<dbReference type="SUPFAM" id="SSF52518">
    <property type="entry name" value="Thiamin diphosphate-binding fold (THDP-binding)"/>
    <property type="match status" value="2"/>
</dbReference>
<dbReference type="CDD" id="cd02004">
    <property type="entry name" value="TPP_BZL_OCoD_HPCL"/>
    <property type="match status" value="1"/>
</dbReference>
<comment type="similarity">
    <text evidence="2 4">Belongs to the TPP enzyme family.</text>
</comment>
<dbReference type="FunFam" id="3.40.50.970:FF:000007">
    <property type="entry name" value="Acetolactate synthase"/>
    <property type="match status" value="1"/>
</dbReference>
<dbReference type="Gene3D" id="3.40.50.1220">
    <property type="entry name" value="TPP-binding domain"/>
    <property type="match status" value="1"/>
</dbReference>
<keyword evidence="3 4" id="KW-0786">Thiamine pyrophosphate</keyword>
<dbReference type="Gene3D" id="3.40.50.970">
    <property type="match status" value="2"/>
</dbReference>
<evidence type="ECO:0000256" key="4">
    <source>
        <dbReference type="RuleBase" id="RU362132"/>
    </source>
</evidence>
<dbReference type="GO" id="GO:0003984">
    <property type="term" value="F:acetolactate synthase activity"/>
    <property type="evidence" value="ECO:0007669"/>
    <property type="project" value="UniProtKB-EC"/>
</dbReference>
<evidence type="ECO:0000256" key="5">
    <source>
        <dbReference type="SAM" id="MobiDB-lite"/>
    </source>
</evidence>
<keyword evidence="10" id="KW-1185">Reference proteome</keyword>
<dbReference type="EC" id="2.2.1.6" evidence="9"/>
<evidence type="ECO:0000313" key="9">
    <source>
        <dbReference type="EMBL" id="NYE85492.1"/>
    </source>
</evidence>
<evidence type="ECO:0000259" key="8">
    <source>
        <dbReference type="Pfam" id="PF02776"/>
    </source>
</evidence>
<evidence type="ECO:0000256" key="1">
    <source>
        <dbReference type="ARBA" id="ARBA00001964"/>
    </source>
</evidence>
<gene>
    <name evidence="9" type="ORF">FHW18_004799</name>
</gene>
<dbReference type="RefSeq" id="WP_179589464.1">
    <property type="nucleotide sequence ID" value="NZ_JACBYR010000002.1"/>
</dbReference>
<evidence type="ECO:0000259" key="7">
    <source>
        <dbReference type="Pfam" id="PF02775"/>
    </source>
</evidence>
<sequence>MPTTTSRGADLLVRSLADAGVDTIFTLSGNHIMPIFDACKDAGIRLIHTRHEAAAVHMADAWARLTGKVGVALVTGGPGHANAVGALYTAAQAESPVVLLSGHAPLNQLGKGAFQEMAQADLAAPLTKASWTAQTTDGLAEDMARAFSTALSGRPGPVHVSLPTDVLDASVGSPRAVPEGAWRASPVVPDPDVLGDMLSRLRSARRPLILTGPALLTRPGRAVSAALAASTGVPVVGMESPRGVGDPCLGAFAEMLAQADCVLLLGKRLDFTLKFGQAPALAADVTVMQIDADDNELARSRAAFGDRLRATCAGDAVSGAQGLMAAVAQADAGSTVQAAAIDGASATGGGAGDGRAQGSGSQNLRADDKAADWRQAVAAAIAYRPAAWATATAGVPDRVHPAAAFRPLQTLLDSHPDAVLVVDGGEIGQWAQACLSASHRVINGIAGSIGSALPFAVAARVAVPGAPVVAVLGDGTFGFHAAEFDTAVRCGLPMVVVVGNDARWNAEYQIQVRDYGRDRTIGCELLPTRYDQVAAAFGGHGVNVTDPAMMDAAVQEAVGSGKPACINVMMEGLAAPTIRRG</sequence>
<dbReference type="InterPro" id="IPR011766">
    <property type="entry name" value="TPP_enzyme_TPP-bd"/>
</dbReference>
<dbReference type="InterPro" id="IPR029061">
    <property type="entry name" value="THDP-binding"/>
</dbReference>
<name>A0A7Y9IYS3_9BURK</name>
<dbReference type="EMBL" id="JACBYR010000002">
    <property type="protein sequence ID" value="NYE85492.1"/>
    <property type="molecule type" value="Genomic_DNA"/>
</dbReference>
<evidence type="ECO:0000313" key="10">
    <source>
        <dbReference type="Proteomes" id="UP000542125"/>
    </source>
</evidence>
<dbReference type="Pfam" id="PF02775">
    <property type="entry name" value="TPP_enzyme_C"/>
    <property type="match status" value="1"/>
</dbReference>